<dbReference type="EMBL" id="SEWF01000012">
    <property type="protein sequence ID" value="RYU95806.1"/>
    <property type="molecule type" value="Genomic_DNA"/>
</dbReference>
<dbReference type="Pfam" id="PF02163">
    <property type="entry name" value="Peptidase_M50"/>
    <property type="match status" value="1"/>
</dbReference>
<feature type="transmembrane region" description="Helical" evidence="10">
    <location>
        <begin position="114"/>
        <end position="137"/>
    </location>
</feature>
<feature type="transmembrane region" description="Helical" evidence="10">
    <location>
        <begin position="7"/>
        <end position="30"/>
    </location>
</feature>
<keyword evidence="9 10" id="KW-0472">Membrane</keyword>
<dbReference type="GO" id="GO:0008233">
    <property type="term" value="F:peptidase activity"/>
    <property type="evidence" value="ECO:0007669"/>
    <property type="project" value="UniProtKB-KW"/>
</dbReference>
<dbReference type="OrthoDB" id="921763at2"/>
<keyword evidence="8 10" id="KW-1133">Transmembrane helix</keyword>
<dbReference type="InterPro" id="IPR008915">
    <property type="entry name" value="Peptidase_M50"/>
</dbReference>
<comment type="caution">
    <text evidence="12">The sequence shown here is derived from an EMBL/GenBank/DDBJ whole genome shotgun (WGS) entry which is preliminary data.</text>
</comment>
<comment type="cofactor">
    <cofactor evidence="1">
        <name>Zn(2+)</name>
        <dbReference type="ChEBI" id="CHEBI:29105"/>
    </cofactor>
</comment>
<keyword evidence="13" id="KW-1185">Reference proteome</keyword>
<evidence type="ECO:0000256" key="8">
    <source>
        <dbReference type="ARBA" id="ARBA00022989"/>
    </source>
</evidence>
<proteinExistence type="inferred from homology"/>
<sequence>MKQNRTLLIQITLFIVTLITTTITGAEWIFGNSFFFGSNPMGWDELKEGLNYSIPFLGVLTIHEFGHYYVARKHKTEVTLPFYIPLWLGGLSSTFGTLGAFIRIKERIQSRVKYFDIGIAGPLAGFVAALVVLWYGFTHLPSLDYVFNLFPQLNQYGMEYGKFLETTPDYISIKLGDSLLFRFFQDYIAVGDLPHPYLYTNYPIIFAGYLSLFFTALNLFPIGQLDGGHILYGLIGDRAFNIVSPILFTAFVFYAGLGLFKVDEFFMPNTDIIWKFALYIGFTYLCFSRISENLITNLLITLSVIAIQLIITYFYPTVEGYSGFLAFGLMIGRFLGIYHPPTHDKKPLTLERQILGWLALLIFILCFTPKPFIIIQNA</sequence>
<feature type="transmembrane region" description="Helical" evidence="10">
    <location>
        <begin position="321"/>
        <end position="338"/>
    </location>
</feature>
<dbReference type="CDD" id="cd06160">
    <property type="entry name" value="S2P-M50_like_2"/>
    <property type="match status" value="1"/>
</dbReference>
<feature type="transmembrane region" description="Helical" evidence="10">
    <location>
        <begin position="294"/>
        <end position="315"/>
    </location>
</feature>
<evidence type="ECO:0000256" key="2">
    <source>
        <dbReference type="ARBA" id="ARBA00004141"/>
    </source>
</evidence>
<evidence type="ECO:0000256" key="1">
    <source>
        <dbReference type="ARBA" id="ARBA00001947"/>
    </source>
</evidence>
<dbReference type="GO" id="GO:0016020">
    <property type="term" value="C:membrane"/>
    <property type="evidence" value="ECO:0007669"/>
    <property type="project" value="UniProtKB-SubCell"/>
</dbReference>
<evidence type="ECO:0000256" key="3">
    <source>
        <dbReference type="ARBA" id="ARBA00007931"/>
    </source>
</evidence>
<feature type="transmembrane region" description="Helical" evidence="10">
    <location>
        <begin position="272"/>
        <end position="287"/>
    </location>
</feature>
<evidence type="ECO:0000256" key="6">
    <source>
        <dbReference type="ARBA" id="ARBA00022801"/>
    </source>
</evidence>
<reference evidence="12 13" key="1">
    <citation type="submission" date="2019-02" db="EMBL/GenBank/DDBJ databases">
        <title>Bacterial novel species Emticicia sp. 17J42-9 isolated from soil.</title>
        <authorList>
            <person name="Jung H.-Y."/>
        </authorList>
    </citation>
    <scope>NUCLEOTIDE SEQUENCE [LARGE SCALE GENOMIC DNA]</scope>
    <source>
        <strain evidence="12 13">17J42-9</strain>
    </source>
</reference>
<dbReference type="RefSeq" id="WP_130020945.1">
    <property type="nucleotide sequence ID" value="NZ_SEWF01000012.1"/>
</dbReference>
<feature type="transmembrane region" description="Helical" evidence="10">
    <location>
        <begin position="202"/>
        <end position="220"/>
    </location>
</feature>
<name>A0A4Q5M0J9_9BACT</name>
<keyword evidence="5 10" id="KW-0812">Transmembrane</keyword>
<dbReference type="AlphaFoldDB" id="A0A4Q5M0J9"/>
<comment type="similarity">
    <text evidence="3">Belongs to the peptidase M50B family.</text>
</comment>
<keyword evidence="7" id="KW-0809">Transit peptide</keyword>
<keyword evidence="6" id="KW-0378">Hydrolase</keyword>
<accession>A0A4Q5M0J9</accession>
<feature type="domain" description="Peptidase M50" evidence="11">
    <location>
        <begin position="54"/>
        <end position="239"/>
    </location>
</feature>
<dbReference type="PANTHER" id="PTHR31412">
    <property type="entry name" value="ZINC METALLOPROTEASE EGY1"/>
    <property type="match status" value="1"/>
</dbReference>
<evidence type="ECO:0000313" key="13">
    <source>
        <dbReference type="Proteomes" id="UP000293162"/>
    </source>
</evidence>
<evidence type="ECO:0000256" key="10">
    <source>
        <dbReference type="SAM" id="Phobius"/>
    </source>
</evidence>
<evidence type="ECO:0000256" key="4">
    <source>
        <dbReference type="ARBA" id="ARBA00022670"/>
    </source>
</evidence>
<protein>
    <submittedName>
        <fullName evidence="12">Site-2 protease family protein</fullName>
    </submittedName>
</protein>
<evidence type="ECO:0000256" key="7">
    <source>
        <dbReference type="ARBA" id="ARBA00022946"/>
    </source>
</evidence>
<evidence type="ECO:0000256" key="5">
    <source>
        <dbReference type="ARBA" id="ARBA00022692"/>
    </source>
</evidence>
<evidence type="ECO:0000313" key="12">
    <source>
        <dbReference type="EMBL" id="RYU95806.1"/>
    </source>
</evidence>
<evidence type="ECO:0000259" key="11">
    <source>
        <dbReference type="Pfam" id="PF02163"/>
    </source>
</evidence>
<comment type="subcellular location">
    <subcellularLocation>
        <location evidence="2">Membrane</location>
        <topology evidence="2">Multi-pass membrane protein</topology>
    </subcellularLocation>
</comment>
<feature type="transmembrane region" description="Helical" evidence="10">
    <location>
        <begin position="82"/>
        <end position="102"/>
    </location>
</feature>
<organism evidence="12 13">
    <name type="scientific">Emticicia agri</name>
    <dbReference type="NCBI Taxonomy" id="2492393"/>
    <lineage>
        <taxon>Bacteria</taxon>
        <taxon>Pseudomonadati</taxon>
        <taxon>Bacteroidota</taxon>
        <taxon>Cytophagia</taxon>
        <taxon>Cytophagales</taxon>
        <taxon>Leadbetterellaceae</taxon>
        <taxon>Emticicia</taxon>
    </lineage>
</organism>
<gene>
    <name evidence="12" type="ORF">EWM59_10625</name>
</gene>
<feature type="transmembrane region" description="Helical" evidence="10">
    <location>
        <begin position="354"/>
        <end position="375"/>
    </location>
</feature>
<keyword evidence="4 12" id="KW-0645">Protease</keyword>
<dbReference type="Proteomes" id="UP000293162">
    <property type="component" value="Unassembled WGS sequence"/>
</dbReference>
<evidence type="ECO:0000256" key="9">
    <source>
        <dbReference type="ARBA" id="ARBA00023136"/>
    </source>
</evidence>
<dbReference type="PANTHER" id="PTHR31412:SF0">
    <property type="entry name" value="ZINC METALLOPROTEASE EGY1, CHLOROPLASTIC-RELATED"/>
    <property type="match status" value="1"/>
</dbReference>
<feature type="transmembrane region" description="Helical" evidence="10">
    <location>
        <begin position="240"/>
        <end position="260"/>
    </location>
</feature>
<dbReference type="InterPro" id="IPR044838">
    <property type="entry name" value="EGY1-like"/>
</dbReference>
<dbReference type="GO" id="GO:0006508">
    <property type="term" value="P:proteolysis"/>
    <property type="evidence" value="ECO:0007669"/>
    <property type="project" value="UniProtKB-KW"/>
</dbReference>